<comment type="subcellular location">
    <subcellularLocation>
        <location evidence="1">Endomembrane system</location>
        <topology evidence="1">Multi-pass membrane protein</topology>
    </subcellularLocation>
    <subcellularLocation>
        <location evidence="2">Lysosome membrane</location>
    </subcellularLocation>
</comment>
<feature type="transmembrane region" description="Helical" evidence="7">
    <location>
        <begin position="72"/>
        <end position="97"/>
    </location>
</feature>
<evidence type="ECO:0000256" key="4">
    <source>
        <dbReference type="ARBA" id="ARBA00022989"/>
    </source>
</evidence>
<evidence type="ECO:0000256" key="6">
    <source>
        <dbReference type="ARBA" id="ARBA00023228"/>
    </source>
</evidence>
<keyword evidence="9" id="KW-1185">Reference proteome</keyword>
<keyword evidence="3 7" id="KW-0812">Transmembrane</keyword>
<organism evidence="8 9">
    <name type="scientific">Pocillopora damicornis</name>
    <name type="common">Cauliflower coral</name>
    <name type="synonym">Millepora damicornis</name>
    <dbReference type="NCBI Taxonomy" id="46731"/>
    <lineage>
        <taxon>Eukaryota</taxon>
        <taxon>Metazoa</taxon>
        <taxon>Cnidaria</taxon>
        <taxon>Anthozoa</taxon>
        <taxon>Hexacorallia</taxon>
        <taxon>Scleractinia</taxon>
        <taxon>Astrocoeniina</taxon>
        <taxon>Pocilloporidae</taxon>
        <taxon>Pocillopora</taxon>
    </lineage>
</organism>
<protein>
    <submittedName>
        <fullName evidence="8">Uncharacterized protein</fullName>
    </submittedName>
</protein>
<evidence type="ECO:0000256" key="7">
    <source>
        <dbReference type="SAM" id="Phobius"/>
    </source>
</evidence>
<feature type="transmembrane region" description="Helical" evidence="7">
    <location>
        <begin position="38"/>
        <end position="60"/>
    </location>
</feature>
<dbReference type="EMBL" id="RCHS01004356">
    <property type="protein sequence ID" value="RMX35498.1"/>
    <property type="molecule type" value="Genomic_DNA"/>
</dbReference>
<sequence>MLETICPEYCMCVKRPFVVLRTRRSTLEPLTFRKYNRLYLPSSFATVNMVFFALNITSSFVCHKQDAHDTLVILRVIVNGLLFVVVGVVLCFCIIKITRAPAVNVLLEGQGATTRQGILLCVLVVLLYLSRVVYNLIAVAVPHDLSSFGYGWINVSDEVRRVMK</sequence>
<dbReference type="STRING" id="46731.A0A3M6T4C7"/>
<proteinExistence type="predicted"/>
<dbReference type="PANTHER" id="PTHR15146:SF3">
    <property type="entry name" value="THH1_TOM1_TOM3 DOMAIN-CONTAINING PROTEIN"/>
    <property type="match status" value="1"/>
</dbReference>
<keyword evidence="4 7" id="KW-1133">Transmembrane helix</keyword>
<keyword evidence="5 7" id="KW-0472">Membrane</keyword>
<evidence type="ECO:0000313" key="9">
    <source>
        <dbReference type="Proteomes" id="UP000275408"/>
    </source>
</evidence>
<dbReference type="PANTHER" id="PTHR15146">
    <property type="entry name" value="INTEGRAL MEMBRANE PROTEIN GPR137"/>
    <property type="match status" value="1"/>
</dbReference>
<dbReference type="OrthoDB" id="192544at2759"/>
<evidence type="ECO:0000256" key="5">
    <source>
        <dbReference type="ARBA" id="ARBA00023136"/>
    </source>
</evidence>
<dbReference type="Proteomes" id="UP000275408">
    <property type="component" value="Unassembled WGS sequence"/>
</dbReference>
<dbReference type="GO" id="GO:0012505">
    <property type="term" value="C:endomembrane system"/>
    <property type="evidence" value="ECO:0007669"/>
    <property type="project" value="UniProtKB-SubCell"/>
</dbReference>
<name>A0A3M6T4C7_POCDA</name>
<evidence type="ECO:0000256" key="3">
    <source>
        <dbReference type="ARBA" id="ARBA00022692"/>
    </source>
</evidence>
<gene>
    <name evidence="8" type="ORF">pdam_00003811</name>
</gene>
<comment type="caution">
    <text evidence="8">The sequence shown here is derived from an EMBL/GenBank/DDBJ whole genome shotgun (WGS) entry which is preliminary data.</text>
</comment>
<evidence type="ECO:0000256" key="1">
    <source>
        <dbReference type="ARBA" id="ARBA00004127"/>
    </source>
</evidence>
<dbReference type="InterPro" id="IPR029723">
    <property type="entry name" value="GPR137"/>
</dbReference>
<evidence type="ECO:0000313" key="8">
    <source>
        <dbReference type="EMBL" id="RMX35498.1"/>
    </source>
</evidence>
<evidence type="ECO:0000256" key="2">
    <source>
        <dbReference type="ARBA" id="ARBA00004656"/>
    </source>
</evidence>
<dbReference type="GO" id="GO:1904263">
    <property type="term" value="P:positive regulation of TORC1 signaling"/>
    <property type="evidence" value="ECO:0007669"/>
    <property type="project" value="TreeGrafter"/>
</dbReference>
<reference evidence="8 9" key="1">
    <citation type="journal article" date="2018" name="Sci. Rep.">
        <title>Comparative analysis of the Pocillopora damicornis genome highlights role of immune system in coral evolution.</title>
        <authorList>
            <person name="Cunning R."/>
            <person name="Bay R.A."/>
            <person name="Gillette P."/>
            <person name="Baker A.C."/>
            <person name="Traylor-Knowles N."/>
        </authorList>
    </citation>
    <scope>NUCLEOTIDE SEQUENCE [LARGE SCALE GENOMIC DNA]</scope>
    <source>
        <strain evidence="8">RSMAS</strain>
        <tissue evidence="8">Whole animal</tissue>
    </source>
</reference>
<keyword evidence="6" id="KW-0458">Lysosome</keyword>
<dbReference type="AlphaFoldDB" id="A0A3M6T4C7"/>
<feature type="transmembrane region" description="Helical" evidence="7">
    <location>
        <begin position="118"/>
        <end position="141"/>
    </location>
</feature>
<accession>A0A3M6T4C7</accession>
<dbReference type="GO" id="GO:0005765">
    <property type="term" value="C:lysosomal membrane"/>
    <property type="evidence" value="ECO:0007669"/>
    <property type="project" value="UniProtKB-SubCell"/>
</dbReference>